<organism evidence="2 3">
    <name type="scientific">Megasphaera hexanoica</name>
    <dbReference type="NCBI Taxonomy" id="1675036"/>
    <lineage>
        <taxon>Bacteria</taxon>
        <taxon>Bacillati</taxon>
        <taxon>Bacillota</taxon>
        <taxon>Negativicutes</taxon>
        <taxon>Veillonellales</taxon>
        <taxon>Veillonellaceae</taxon>
        <taxon>Megasphaera</taxon>
    </lineage>
</organism>
<dbReference type="EMBL" id="JABAFG010000003">
    <property type="protein sequence ID" value="NME27592.1"/>
    <property type="molecule type" value="Genomic_DNA"/>
</dbReference>
<dbReference type="Proteomes" id="UP000591071">
    <property type="component" value="Unassembled WGS sequence"/>
</dbReference>
<evidence type="ECO:0000313" key="3">
    <source>
        <dbReference type="Proteomes" id="UP000591071"/>
    </source>
</evidence>
<protein>
    <submittedName>
        <fullName evidence="2">DUF4357 domain-containing protein</fullName>
    </submittedName>
</protein>
<evidence type="ECO:0000313" key="2">
    <source>
        <dbReference type="EMBL" id="NME27592.1"/>
    </source>
</evidence>
<sequence length="280" mass="31572">MRGLKIYLADGTYNGTVTMSSDSSKISAIRVAKENIQDYENELDGPGVYFLLVGSDAVYVGQTGLDTIQRRIMNAHSGDIDSSWHTVLGFKFTDSNISSNELQFIENAMCEYVHTHFNKCLTTSPQKTNCTKTFRKRHYHLSGVQIHTCENYIQDINFYINIFPDGIFTSVHNEEADREILYLSGKKVQATAYRDGEKFIVRKGSKFSQTETQSCPKSIHKRRQALIAEGTVKEECFTKDYPFDSPSMAAACVTGGSANERKLWLYPDGQSINEKEGPKH</sequence>
<feature type="domain" description="DUF4357" evidence="1">
    <location>
        <begin position="223"/>
        <end position="271"/>
    </location>
</feature>
<dbReference type="InterPro" id="IPR025579">
    <property type="entry name" value="DUF4357"/>
</dbReference>
<proteinExistence type="predicted"/>
<gene>
    <name evidence="2" type="ORF">HF872_02965</name>
</gene>
<evidence type="ECO:0000259" key="1">
    <source>
        <dbReference type="Pfam" id="PF14267"/>
    </source>
</evidence>
<dbReference type="Pfam" id="PF14267">
    <property type="entry name" value="DUF4357"/>
    <property type="match status" value="1"/>
</dbReference>
<reference evidence="2 3" key="1">
    <citation type="submission" date="2020-04" db="EMBL/GenBank/DDBJ databases">
        <authorList>
            <person name="Hitch T.C.A."/>
            <person name="Wylensek D."/>
            <person name="Clavel T."/>
        </authorList>
    </citation>
    <scope>NUCLEOTIDE SEQUENCE [LARGE SCALE GENOMIC DNA]</scope>
    <source>
        <strain evidence="2 3">Oil-RF-744-FAT-WT-6-1</strain>
    </source>
</reference>
<dbReference type="AlphaFoldDB" id="A0A848BPD9"/>
<dbReference type="RefSeq" id="WP_170087220.1">
    <property type="nucleotide sequence ID" value="NZ_JABAFG010000003.1"/>
</dbReference>
<accession>A0A848BPD9</accession>
<comment type="caution">
    <text evidence="2">The sequence shown here is derived from an EMBL/GenBank/DDBJ whole genome shotgun (WGS) entry which is preliminary data.</text>
</comment>
<name>A0A848BPD9_9FIRM</name>